<dbReference type="RefSeq" id="WP_021929944.1">
    <property type="nucleotide sequence ID" value="NZ_AP023322.1"/>
</dbReference>
<protein>
    <recommendedName>
        <fullName evidence="4">Periplasmic heavy metal sensor</fullName>
    </recommendedName>
</protein>
<dbReference type="AlphaFoldDB" id="A0A7G1HRN5"/>
<feature type="signal peptide" evidence="1">
    <location>
        <begin position="1"/>
        <end position="22"/>
    </location>
</feature>
<evidence type="ECO:0008006" key="4">
    <source>
        <dbReference type="Google" id="ProtNLM"/>
    </source>
</evidence>
<evidence type="ECO:0000313" key="3">
    <source>
        <dbReference type="Proteomes" id="UP000594042"/>
    </source>
</evidence>
<sequence>MIKILVNSFMAITLVLSLPLNAQPQKPLKPKNVQMAMINATLSEIQMALSLTEEQMEILRPAYIHYQKRVTRLNADNNRQFNRVRVDTLTDEQAEKLLKESITRSRQIIAAKEKFNASISTLLTPRQIMRIHQIDSSFRHRIRDIYDARRPGLKGKDNIKHK</sequence>
<gene>
    <name evidence="2" type="ORF">Cop2CBH44_04730</name>
</gene>
<keyword evidence="3" id="KW-1185">Reference proteome</keyword>
<feature type="chain" id="PRO_5028912130" description="Periplasmic heavy metal sensor" evidence="1">
    <location>
        <begin position="23"/>
        <end position="162"/>
    </location>
</feature>
<dbReference type="EMBL" id="AP023322">
    <property type="protein sequence ID" value="BCI62120.1"/>
    <property type="molecule type" value="Genomic_DNA"/>
</dbReference>
<dbReference type="Proteomes" id="UP000594042">
    <property type="component" value="Chromosome"/>
</dbReference>
<evidence type="ECO:0000256" key="1">
    <source>
        <dbReference type="SAM" id="SignalP"/>
    </source>
</evidence>
<reference evidence="3" key="1">
    <citation type="submission" date="2020-07" db="EMBL/GenBank/DDBJ databases">
        <title>Complete genome sequencing of Coprobacter sp. strain 2CBH44.</title>
        <authorList>
            <person name="Sakamoto M."/>
            <person name="Murakami T."/>
            <person name="Mori H."/>
        </authorList>
    </citation>
    <scope>NUCLEOTIDE SEQUENCE [LARGE SCALE GENOMIC DNA]</scope>
    <source>
        <strain evidence="3">2CBH44</strain>
    </source>
</reference>
<name>A0A7G1HRN5_9BACT</name>
<proteinExistence type="predicted"/>
<organism evidence="2 3">
    <name type="scientific">Coprobacter secundus subsp. similis</name>
    <dbReference type="NCBI Taxonomy" id="2751153"/>
    <lineage>
        <taxon>Bacteria</taxon>
        <taxon>Pseudomonadati</taxon>
        <taxon>Bacteroidota</taxon>
        <taxon>Bacteroidia</taxon>
        <taxon>Bacteroidales</taxon>
        <taxon>Barnesiellaceae</taxon>
        <taxon>Coprobacter</taxon>
    </lineage>
</organism>
<dbReference type="KEGG" id="copr:Cop2CBH44_04730"/>
<keyword evidence="1" id="KW-0732">Signal</keyword>
<accession>A0A7G1HRN5</accession>
<evidence type="ECO:0000313" key="2">
    <source>
        <dbReference type="EMBL" id="BCI62120.1"/>
    </source>
</evidence>